<protein>
    <recommendedName>
        <fullName evidence="4 11">Delta-aminolevulinic acid dehydratase</fullName>
        <ecNumber evidence="3 11">4.2.1.24</ecNumber>
    </recommendedName>
</protein>
<comment type="function">
    <text evidence="8">Catalyzes an early step in the biosynthesis of tetrapyrroles. Binds two molecules of 5-aminolevulinate per subunit, each at a distinct site, and catalyzes their condensation to form porphobilinogen.</text>
</comment>
<sequence>MELISRPRRLRRTPALRAMVRQFSLSASDFIYPLFIHENRENESITAMPGISRWSLEGLIRQVAIAWDLGIRCVVLFPKISDHLKNANGDECLNESGLIPKAIRLIKQEYPGMAVMTDVALDPYSSDGHDGIVSKEGIILNDETVDILCRQAIVQARAGADLIGPSDMMDGRVKAIREALDNEGFQDIGIISYTAKYASAYYGPFREALDSAPSTITSKPIPSDKSTYQMDPANLREALIEAFWDEHEGADILMVKPGLAYLDVISSLRQNTKQPIAAYNVSGEYSMVKAAAERGWINERAVVLETLLCFKRAGADLILTYHACDAAFWLANN</sequence>
<accession>B1X578</accession>
<dbReference type="Gene3D" id="3.20.20.70">
    <property type="entry name" value="Aldolase class I"/>
    <property type="match status" value="1"/>
</dbReference>
<dbReference type="InterPro" id="IPR030656">
    <property type="entry name" value="ALAD_AS"/>
</dbReference>
<evidence type="ECO:0000256" key="9">
    <source>
        <dbReference type="ARBA" id="ARBA00047651"/>
    </source>
</evidence>
<geneLocation type="organellar chromatophore" evidence="13"/>
<evidence type="ECO:0000256" key="11">
    <source>
        <dbReference type="RuleBase" id="RU000515"/>
    </source>
</evidence>
<dbReference type="UniPathway" id="UPA00251">
    <property type="reaction ID" value="UER00318"/>
</dbReference>
<feature type="active site" description="Schiff-base intermediate with substrate" evidence="10">
    <location>
        <position position="196"/>
    </location>
</feature>
<keyword evidence="6 11" id="KW-0456">Lyase</keyword>
<comment type="similarity">
    <text evidence="2 12">Belongs to the ALAD family.</text>
</comment>
<evidence type="ECO:0000256" key="2">
    <source>
        <dbReference type="ARBA" id="ARBA00008055"/>
    </source>
</evidence>
<dbReference type="GO" id="GO:0006782">
    <property type="term" value="P:protoporphyrinogen IX biosynthetic process"/>
    <property type="evidence" value="ECO:0007669"/>
    <property type="project" value="UniProtKB-UniPathway"/>
</dbReference>
<dbReference type="CDD" id="cd04823">
    <property type="entry name" value="ALAD_PBGS_aspartate_rich"/>
    <property type="match status" value="1"/>
</dbReference>
<comment type="subunit">
    <text evidence="11">Homooctamer.</text>
</comment>
<dbReference type="SMART" id="SM01004">
    <property type="entry name" value="ALAD"/>
    <property type="match status" value="1"/>
</dbReference>
<dbReference type="GO" id="GO:0008270">
    <property type="term" value="F:zinc ion binding"/>
    <property type="evidence" value="ECO:0007669"/>
    <property type="project" value="TreeGrafter"/>
</dbReference>
<evidence type="ECO:0000256" key="8">
    <source>
        <dbReference type="ARBA" id="ARBA00025628"/>
    </source>
</evidence>
<dbReference type="GeneID" id="6481993"/>
<comment type="pathway">
    <text evidence="1">Porphyrin-containing compound metabolism; protoporphyrin-IX biosynthesis; coproporphyrinogen-III from 5-aminolevulinate: step 1/4.</text>
</comment>
<dbReference type="PANTHER" id="PTHR11458">
    <property type="entry name" value="DELTA-AMINOLEVULINIC ACID DEHYDRATASE"/>
    <property type="match status" value="1"/>
</dbReference>
<dbReference type="PIRSF" id="PIRSF001415">
    <property type="entry name" value="Porphbilin_synth"/>
    <property type="match status" value="1"/>
</dbReference>
<evidence type="ECO:0000256" key="3">
    <source>
        <dbReference type="ARBA" id="ARBA00012053"/>
    </source>
</evidence>
<dbReference type="Pfam" id="PF00490">
    <property type="entry name" value="ALAD"/>
    <property type="match status" value="1"/>
</dbReference>
<proteinExistence type="inferred from homology"/>
<dbReference type="EC" id="4.2.1.24" evidence="3 11"/>
<dbReference type="NCBIfam" id="NF006762">
    <property type="entry name" value="PRK09283.1"/>
    <property type="match status" value="1"/>
</dbReference>
<dbReference type="GO" id="GO:0005829">
    <property type="term" value="C:cytosol"/>
    <property type="evidence" value="ECO:0007669"/>
    <property type="project" value="TreeGrafter"/>
</dbReference>
<gene>
    <name evidence="13" type="primary">hemB</name>
    <name evidence="13" type="ordered locus">PCC_0679</name>
</gene>
<dbReference type="EMBL" id="CP000815">
    <property type="protein sequence ID" value="ACB43097.1"/>
    <property type="molecule type" value="Genomic_DNA"/>
</dbReference>
<keyword evidence="5" id="KW-0350">Heme biosynthesis</keyword>
<reference evidence="13" key="1">
    <citation type="submission" date="2007-08" db="EMBL/GenBank/DDBJ databases">
        <authorList>
            <person name="Gloeckner G."/>
            <person name="Nowack E."/>
            <person name="Melkonian M."/>
        </authorList>
    </citation>
    <scope>NUCLEOTIDE SEQUENCE</scope>
</reference>
<dbReference type="InterPro" id="IPR001731">
    <property type="entry name" value="ALAD"/>
</dbReference>
<dbReference type="GO" id="GO:0004655">
    <property type="term" value="F:porphobilinogen synthase activity"/>
    <property type="evidence" value="ECO:0007669"/>
    <property type="project" value="UniProtKB-EC"/>
</dbReference>
<dbReference type="SUPFAM" id="SSF51569">
    <property type="entry name" value="Aldolase"/>
    <property type="match status" value="1"/>
</dbReference>
<evidence type="ECO:0000256" key="4">
    <source>
        <dbReference type="ARBA" id="ARBA00020771"/>
    </source>
</evidence>
<keyword evidence="7 11" id="KW-0627">Porphyrin biosynthesis</keyword>
<evidence type="ECO:0000313" key="13">
    <source>
        <dbReference type="EMBL" id="ACB43097.1"/>
    </source>
</evidence>
<dbReference type="PROSITE" id="PS00169">
    <property type="entry name" value="D_ALA_DEHYDRATASE"/>
    <property type="match status" value="1"/>
</dbReference>
<evidence type="ECO:0000256" key="10">
    <source>
        <dbReference type="PIRSR" id="PIRSR001415-1"/>
    </source>
</evidence>
<organism evidence="13">
    <name type="scientific">Paulinella chromatophora</name>
    <dbReference type="NCBI Taxonomy" id="39717"/>
    <lineage>
        <taxon>Eukaryota</taxon>
        <taxon>Sar</taxon>
        <taxon>Rhizaria</taxon>
        <taxon>Cercozoa</taxon>
        <taxon>Imbricatea</taxon>
        <taxon>Silicofilosea</taxon>
        <taxon>Euglyphida</taxon>
        <taxon>Paulinellidae</taxon>
        <taxon>Paulinella</taxon>
    </lineage>
</organism>
<reference evidence="13" key="2">
    <citation type="journal article" date="2008" name="Curr. Biol.">
        <title>Chromatophore genome sequence of Paulinella sheds light on acquisition of photosynthesis by eukaryotes.</title>
        <authorList>
            <person name="Nowack E.C.M."/>
            <person name="Melkonian M."/>
            <person name="Gloeckner G."/>
        </authorList>
    </citation>
    <scope>NUCLEOTIDE SEQUENCE [LARGE SCALE GENOMIC DNA]</scope>
</reference>
<dbReference type="FunFam" id="3.20.20.70:FF:000019">
    <property type="entry name" value="Delta-aminolevulinic acid dehydratase"/>
    <property type="match status" value="1"/>
</dbReference>
<name>B1X578_PAUCH</name>
<comment type="catalytic activity">
    <reaction evidence="9 11">
        <text>2 5-aminolevulinate = porphobilinogen + 2 H2O + H(+)</text>
        <dbReference type="Rhea" id="RHEA:24064"/>
        <dbReference type="ChEBI" id="CHEBI:15377"/>
        <dbReference type="ChEBI" id="CHEBI:15378"/>
        <dbReference type="ChEBI" id="CHEBI:58126"/>
        <dbReference type="ChEBI" id="CHEBI:356416"/>
        <dbReference type="EC" id="4.2.1.24"/>
    </reaction>
</comment>
<dbReference type="AlphaFoldDB" id="B1X578"/>
<keyword evidence="13" id="KW-0934">Plastid</keyword>
<evidence type="ECO:0000256" key="12">
    <source>
        <dbReference type="RuleBase" id="RU004161"/>
    </source>
</evidence>
<evidence type="ECO:0000256" key="1">
    <source>
        <dbReference type="ARBA" id="ARBA00004694"/>
    </source>
</evidence>
<evidence type="ECO:0000256" key="6">
    <source>
        <dbReference type="ARBA" id="ARBA00023239"/>
    </source>
</evidence>
<dbReference type="InterPro" id="IPR013785">
    <property type="entry name" value="Aldolase_TIM"/>
</dbReference>
<evidence type="ECO:0000256" key="7">
    <source>
        <dbReference type="ARBA" id="ARBA00023244"/>
    </source>
</evidence>
<evidence type="ECO:0000256" key="5">
    <source>
        <dbReference type="ARBA" id="ARBA00023133"/>
    </source>
</evidence>
<dbReference type="PRINTS" id="PR00144">
    <property type="entry name" value="DALDHYDRTASE"/>
</dbReference>
<feature type="active site" description="Schiff-base intermediate with substrate" evidence="10">
    <location>
        <position position="256"/>
    </location>
</feature>
<dbReference type="PANTHER" id="PTHR11458:SF0">
    <property type="entry name" value="DELTA-AMINOLEVULINIC ACID DEHYDRATASE"/>
    <property type="match status" value="1"/>
</dbReference>
<dbReference type="RefSeq" id="YP_002049307.1">
    <property type="nucleotide sequence ID" value="NC_011087.1"/>
</dbReference>